<keyword evidence="2" id="KW-1185">Reference proteome</keyword>
<proteinExistence type="predicted"/>
<protein>
    <submittedName>
        <fullName evidence="1">Uncharacterized protein</fullName>
    </submittedName>
</protein>
<comment type="caution">
    <text evidence="1">The sequence shown here is derived from an EMBL/GenBank/DDBJ whole genome shotgun (WGS) entry which is preliminary data.</text>
</comment>
<reference evidence="1 2" key="1">
    <citation type="journal article" date="2019" name="Commun. Biol.">
        <title>The bagworm genome reveals a unique fibroin gene that provides high tensile strength.</title>
        <authorList>
            <person name="Kono N."/>
            <person name="Nakamura H."/>
            <person name="Ohtoshi R."/>
            <person name="Tomita M."/>
            <person name="Numata K."/>
            <person name="Arakawa K."/>
        </authorList>
    </citation>
    <scope>NUCLEOTIDE SEQUENCE [LARGE SCALE GENOMIC DNA]</scope>
</reference>
<accession>A0A4C1U0H8</accession>
<dbReference type="Proteomes" id="UP000299102">
    <property type="component" value="Unassembled WGS sequence"/>
</dbReference>
<evidence type="ECO:0000313" key="2">
    <source>
        <dbReference type="Proteomes" id="UP000299102"/>
    </source>
</evidence>
<organism evidence="1 2">
    <name type="scientific">Eumeta variegata</name>
    <name type="common">Bagworm moth</name>
    <name type="synonym">Eumeta japonica</name>
    <dbReference type="NCBI Taxonomy" id="151549"/>
    <lineage>
        <taxon>Eukaryota</taxon>
        <taxon>Metazoa</taxon>
        <taxon>Ecdysozoa</taxon>
        <taxon>Arthropoda</taxon>
        <taxon>Hexapoda</taxon>
        <taxon>Insecta</taxon>
        <taxon>Pterygota</taxon>
        <taxon>Neoptera</taxon>
        <taxon>Endopterygota</taxon>
        <taxon>Lepidoptera</taxon>
        <taxon>Glossata</taxon>
        <taxon>Ditrysia</taxon>
        <taxon>Tineoidea</taxon>
        <taxon>Psychidae</taxon>
        <taxon>Oiketicinae</taxon>
        <taxon>Eumeta</taxon>
    </lineage>
</organism>
<sequence length="176" mass="19672">MNEFMRKCQNYDKEISVGNFRDCFFLLLRVRIDFDFLIKFRSAGVASARGGAGRGAIASITISIKKGFFSRGVHGYNFPAGTRVTFQVSPFMRRGGGARKKLGAPRGRRRRGPVTRAGNVQLMNNVFRLIVFWICYYINEINRVGRAAAPLLLCLLSAPAVPRIRPFASARRLVPG</sequence>
<name>A0A4C1U0H8_EUMVA</name>
<dbReference type="AlphaFoldDB" id="A0A4C1U0H8"/>
<evidence type="ECO:0000313" key="1">
    <source>
        <dbReference type="EMBL" id="GBP19698.1"/>
    </source>
</evidence>
<gene>
    <name evidence="1" type="ORF">EVAR_75670_1</name>
</gene>
<dbReference type="EMBL" id="BGZK01000110">
    <property type="protein sequence ID" value="GBP19698.1"/>
    <property type="molecule type" value="Genomic_DNA"/>
</dbReference>